<dbReference type="AlphaFoldDB" id="A0A5N0UR29"/>
<dbReference type="RefSeq" id="WP_144750455.1">
    <property type="nucleotide sequence ID" value="NZ_VMNW02000079.1"/>
</dbReference>
<keyword evidence="4" id="KW-0408">Iron</keyword>
<gene>
    <name evidence="8" type="ORF">FPZ12_035195</name>
</gene>
<dbReference type="InterPro" id="IPR004017">
    <property type="entry name" value="Cys_rich_dom"/>
</dbReference>
<feature type="transmembrane region" description="Helical" evidence="6">
    <location>
        <begin position="67"/>
        <end position="85"/>
    </location>
</feature>
<dbReference type="PROSITE" id="PS51379">
    <property type="entry name" value="4FE4S_FER_2"/>
    <property type="match status" value="2"/>
</dbReference>
<evidence type="ECO:0000256" key="4">
    <source>
        <dbReference type="ARBA" id="ARBA00023004"/>
    </source>
</evidence>
<keyword evidence="9" id="KW-1185">Reference proteome</keyword>
<dbReference type="SUPFAM" id="SSF103501">
    <property type="entry name" value="Respiratory nitrate reductase 1 gamma chain"/>
    <property type="match status" value="1"/>
</dbReference>
<dbReference type="Proteomes" id="UP000319769">
    <property type="component" value="Unassembled WGS sequence"/>
</dbReference>
<feature type="transmembrane region" description="Helical" evidence="6">
    <location>
        <begin position="149"/>
        <end position="168"/>
    </location>
</feature>
<reference evidence="8" key="1">
    <citation type="submission" date="2019-09" db="EMBL/GenBank/DDBJ databases">
        <authorList>
            <person name="Teo W.F.A."/>
            <person name="Duangmal K."/>
        </authorList>
    </citation>
    <scope>NUCLEOTIDE SEQUENCE [LARGE SCALE GENOMIC DNA]</scope>
    <source>
        <strain evidence="8">K81G1</strain>
    </source>
</reference>
<keyword evidence="1" id="KW-0004">4Fe-4S</keyword>
<sequence length="718" mass="79025">MLVRMLVGVLITVAGLAFAGRRAWWLYRLIGSGQPLHGRFDDLGRRIGAQLEEVFGQRKLLKWSVPGVAHFFTFWGFVILASVYLEAYGSLFDETFSIPWIGHWAVLGFLQDFIAVAVLLSLVTFAIIRLRNAPDRQERKSRFYGSHLGGAWLILLMIFNVVWTMFLFRGSSAAAGTFPYDNGAWVSLGLGKLIGLAGHDTAVVLEDVGLLLHIGVMLVFLVIVLNSKHLHIFLAPLNVTAKRMPDGLGPLLPMESGGEPIDFEDADEDAVFGRGKIEDFTWKGMLDFATCTECGRCQSQCPAWNTGKPLSPKMVIMDLRDSLFDTAPYLIGGKDQADRPEVPLVAPKDEGGVIDPDVLWSCTSCGACVEQCPVDIEHVDHIVDLRRHQVLIESAFPTELGTLFKNLENKGNPWGQNNSERLDWAKDLGFEVPVCDGTLDDAVEYLFWVGCAGAFDDNARKTVRATAELLHLAGVSFAVLGDGETCTGDPARRSGNEFLFQMLAQETKETLNAVFEGREPVQRKIVTTCPHCLNTLGREYPQLEGHYEVVHHTQLLNRLVREKKLVPVAPVAGTTVNGVGPVEGKPLTYHDPCYLGRHNKVYTPPRELVQATGATLTEMPRHAERSLCCGAGGARMWMEEKIGKRINLERVDEALGTEAGTIVTGCPFCKVMITDGLVQRQNEDLGQDVAVRDVAQVLLESVTREAAPETTSDRSALG</sequence>
<keyword evidence="6" id="KW-1133">Transmembrane helix</keyword>
<dbReference type="InterPro" id="IPR017900">
    <property type="entry name" value="4Fe4S_Fe_S_CS"/>
</dbReference>
<evidence type="ECO:0000256" key="3">
    <source>
        <dbReference type="ARBA" id="ARBA00023002"/>
    </source>
</evidence>
<dbReference type="EMBL" id="VMNW02000079">
    <property type="protein sequence ID" value="KAA9153168.1"/>
    <property type="molecule type" value="Genomic_DNA"/>
</dbReference>
<dbReference type="Pfam" id="PF02754">
    <property type="entry name" value="CCG"/>
    <property type="match status" value="2"/>
</dbReference>
<comment type="caution">
    <text evidence="8">The sequence shown here is derived from an EMBL/GenBank/DDBJ whole genome shotgun (WGS) entry which is preliminary data.</text>
</comment>
<keyword evidence="3" id="KW-0560">Oxidoreductase</keyword>
<dbReference type="PANTHER" id="PTHR43255:SF1">
    <property type="entry name" value="IRON-SULFUR-BINDING OXIDOREDUCTASE FADF-RELATED"/>
    <property type="match status" value="1"/>
</dbReference>
<keyword evidence="2" id="KW-0479">Metal-binding</keyword>
<dbReference type="GO" id="GO:0016491">
    <property type="term" value="F:oxidoreductase activity"/>
    <property type="evidence" value="ECO:0007669"/>
    <property type="project" value="UniProtKB-KW"/>
</dbReference>
<dbReference type="Gene3D" id="1.10.1060.10">
    <property type="entry name" value="Alpha-helical ferredoxin"/>
    <property type="match status" value="1"/>
</dbReference>
<organism evidence="8 9">
    <name type="scientific">Amycolatopsis acidicola</name>
    <dbReference type="NCBI Taxonomy" id="2596893"/>
    <lineage>
        <taxon>Bacteria</taxon>
        <taxon>Bacillati</taxon>
        <taxon>Actinomycetota</taxon>
        <taxon>Actinomycetes</taxon>
        <taxon>Pseudonocardiales</taxon>
        <taxon>Pseudonocardiaceae</taxon>
        <taxon>Amycolatopsis</taxon>
    </lineage>
</organism>
<evidence type="ECO:0000256" key="6">
    <source>
        <dbReference type="SAM" id="Phobius"/>
    </source>
</evidence>
<evidence type="ECO:0000256" key="5">
    <source>
        <dbReference type="ARBA" id="ARBA00023014"/>
    </source>
</evidence>
<feature type="transmembrane region" description="Helical" evidence="6">
    <location>
        <begin position="105"/>
        <end position="128"/>
    </location>
</feature>
<evidence type="ECO:0000259" key="7">
    <source>
        <dbReference type="PROSITE" id="PS51379"/>
    </source>
</evidence>
<keyword evidence="6" id="KW-0472">Membrane</keyword>
<feature type="domain" description="4Fe-4S ferredoxin-type" evidence="7">
    <location>
        <begin position="282"/>
        <end position="312"/>
    </location>
</feature>
<dbReference type="InterPro" id="IPR051460">
    <property type="entry name" value="HdrC_iron-sulfur_subunit"/>
</dbReference>
<feature type="transmembrane region" description="Helical" evidence="6">
    <location>
        <begin position="208"/>
        <end position="225"/>
    </location>
</feature>
<dbReference type="GO" id="GO:0046872">
    <property type="term" value="F:metal ion binding"/>
    <property type="evidence" value="ECO:0007669"/>
    <property type="project" value="UniProtKB-KW"/>
</dbReference>
<dbReference type="OrthoDB" id="9794954at2"/>
<evidence type="ECO:0000256" key="1">
    <source>
        <dbReference type="ARBA" id="ARBA00022485"/>
    </source>
</evidence>
<dbReference type="GO" id="GO:0005886">
    <property type="term" value="C:plasma membrane"/>
    <property type="evidence" value="ECO:0007669"/>
    <property type="project" value="TreeGrafter"/>
</dbReference>
<dbReference type="InterPro" id="IPR009051">
    <property type="entry name" value="Helical_ferredxn"/>
</dbReference>
<dbReference type="Pfam" id="PF13187">
    <property type="entry name" value="Fer4_9"/>
    <property type="match status" value="1"/>
</dbReference>
<dbReference type="PANTHER" id="PTHR43255">
    <property type="entry name" value="IRON-SULFUR-BINDING OXIDOREDUCTASE FADF-RELATED-RELATED"/>
    <property type="match status" value="1"/>
</dbReference>
<dbReference type="InterPro" id="IPR017896">
    <property type="entry name" value="4Fe4S_Fe-S-bd"/>
</dbReference>
<evidence type="ECO:0000256" key="2">
    <source>
        <dbReference type="ARBA" id="ARBA00022723"/>
    </source>
</evidence>
<keyword evidence="5" id="KW-0411">Iron-sulfur</keyword>
<dbReference type="SUPFAM" id="SSF46548">
    <property type="entry name" value="alpha-helical ferredoxin"/>
    <property type="match status" value="1"/>
</dbReference>
<protein>
    <submittedName>
        <fullName evidence="8">(Fe-S)-binding protein</fullName>
    </submittedName>
</protein>
<accession>A0A5N0UR29</accession>
<proteinExistence type="predicted"/>
<evidence type="ECO:0000313" key="8">
    <source>
        <dbReference type="EMBL" id="KAA9153168.1"/>
    </source>
</evidence>
<evidence type="ECO:0000313" key="9">
    <source>
        <dbReference type="Proteomes" id="UP000319769"/>
    </source>
</evidence>
<dbReference type="GO" id="GO:0051539">
    <property type="term" value="F:4 iron, 4 sulfur cluster binding"/>
    <property type="evidence" value="ECO:0007669"/>
    <property type="project" value="UniProtKB-KW"/>
</dbReference>
<dbReference type="InterPro" id="IPR036197">
    <property type="entry name" value="NarG-like_sf"/>
</dbReference>
<dbReference type="PROSITE" id="PS00198">
    <property type="entry name" value="4FE4S_FER_1"/>
    <property type="match status" value="1"/>
</dbReference>
<feature type="transmembrane region" description="Helical" evidence="6">
    <location>
        <begin position="6"/>
        <end position="24"/>
    </location>
</feature>
<name>A0A5N0UR29_9PSEU</name>
<feature type="domain" description="4Fe-4S ferredoxin-type" evidence="7">
    <location>
        <begin position="350"/>
        <end position="382"/>
    </location>
</feature>
<keyword evidence="6" id="KW-0812">Transmembrane</keyword>